<comment type="caution">
    <text evidence="2">The sequence shown here is derived from an EMBL/GenBank/DDBJ whole genome shotgun (WGS) entry which is preliminary data.</text>
</comment>
<evidence type="ECO:0000256" key="1">
    <source>
        <dbReference type="SAM" id="MobiDB-lite"/>
    </source>
</evidence>
<accession>A0ABP8CB84</accession>
<dbReference type="EMBL" id="BAABAS010000015">
    <property type="protein sequence ID" value="GAA4236710.1"/>
    <property type="molecule type" value="Genomic_DNA"/>
</dbReference>
<name>A0ABP8CB84_9ACTN</name>
<sequence length="172" mass="19116">MAEITDPRLRRGLCEQLRHYRELRAELGSDRAREAMVEPQTEKQAARLGPAVEADSLAEGMARALPWLEAAGLVHEVVDDSRPGEDAAIEIALTCTCVTAAEDLGLGADDTEPLLCDLELEATRRAFPRLRVQPLARRAEGDRVCVFRYSREAPDETETPETPETRHLEETP</sequence>
<dbReference type="Proteomes" id="UP001501710">
    <property type="component" value="Unassembled WGS sequence"/>
</dbReference>
<proteinExistence type="predicted"/>
<evidence type="ECO:0000313" key="2">
    <source>
        <dbReference type="EMBL" id="GAA4236710.1"/>
    </source>
</evidence>
<protein>
    <recommendedName>
        <fullName evidence="4">Transcriptional regulator</fullName>
    </recommendedName>
</protein>
<evidence type="ECO:0000313" key="3">
    <source>
        <dbReference type="Proteomes" id="UP001501710"/>
    </source>
</evidence>
<gene>
    <name evidence="2" type="ORF">GCM10022254_47050</name>
</gene>
<feature type="region of interest" description="Disordered" evidence="1">
    <location>
        <begin position="150"/>
        <end position="172"/>
    </location>
</feature>
<feature type="compositionally biased region" description="Basic and acidic residues" evidence="1">
    <location>
        <begin position="163"/>
        <end position="172"/>
    </location>
</feature>
<reference evidence="3" key="1">
    <citation type="journal article" date="2019" name="Int. J. Syst. Evol. Microbiol.">
        <title>The Global Catalogue of Microorganisms (GCM) 10K type strain sequencing project: providing services to taxonomists for standard genome sequencing and annotation.</title>
        <authorList>
            <consortium name="The Broad Institute Genomics Platform"/>
            <consortium name="The Broad Institute Genome Sequencing Center for Infectious Disease"/>
            <person name="Wu L."/>
            <person name="Ma J."/>
        </authorList>
    </citation>
    <scope>NUCLEOTIDE SEQUENCE [LARGE SCALE GENOMIC DNA]</scope>
    <source>
        <strain evidence="3">JCM 17440</strain>
    </source>
</reference>
<organism evidence="2 3">
    <name type="scientific">Actinomadura meridiana</name>
    <dbReference type="NCBI Taxonomy" id="559626"/>
    <lineage>
        <taxon>Bacteria</taxon>
        <taxon>Bacillati</taxon>
        <taxon>Actinomycetota</taxon>
        <taxon>Actinomycetes</taxon>
        <taxon>Streptosporangiales</taxon>
        <taxon>Thermomonosporaceae</taxon>
        <taxon>Actinomadura</taxon>
    </lineage>
</organism>
<keyword evidence="3" id="KW-1185">Reference proteome</keyword>
<dbReference type="RefSeq" id="WP_344900107.1">
    <property type="nucleotide sequence ID" value="NZ_BAABAS010000015.1"/>
</dbReference>
<evidence type="ECO:0008006" key="4">
    <source>
        <dbReference type="Google" id="ProtNLM"/>
    </source>
</evidence>